<keyword evidence="3" id="KW-1185">Reference proteome</keyword>
<gene>
    <name evidence="2" type="ORF">FKV70_25060</name>
</gene>
<accession>A0ABY3B1T2</accession>
<proteinExistence type="predicted"/>
<feature type="domain" description="LysR substrate-binding" evidence="1">
    <location>
        <begin position="4"/>
        <end position="67"/>
    </location>
</feature>
<dbReference type="Gene3D" id="3.40.190.10">
    <property type="entry name" value="Periplasmic binding protein-like II"/>
    <property type="match status" value="2"/>
</dbReference>
<protein>
    <recommendedName>
        <fullName evidence="1">LysR substrate-binding domain-containing protein</fullName>
    </recommendedName>
</protein>
<organism evidence="2 3">
    <name type="scientific">Paenibacillus ottowii</name>
    <dbReference type="NCBI Taxonomy" id="2315729"/>
    <lineage>
        <taxon>Bacteria</taxon>
        <taxon>Bacillati</taxon>
        <taxon>Bacillota</taxon>
        <taxon>Bacilli</taxon>
        <taxon>Bacillales</taxon>
        <taxon>Paenibacillaceae</taxon>
        <taxon>Paenibacillus</taxon>
    </lineage>
</organism>
<evidence type="ECO:0000313" key="2">
    <source>
        <dbReference type="EMBL" id="TQR92844.1"/>
    </source>
</evidence>
<evidence type="ECO:0000313" key="3">
    <source>
        <dbReference type="Proteomes" id="UP000319219"/>
    </source>
</evidence>
<dbReference type="Proteomes" id="UP000319219">
    <property type="component" value="Unassembled WGS sequence"/>
</dbReference>
<dbReference type="SUPFAM" id="SSF53850">
    <property type="entry name" value="Periplasmic binding protein-like II"/>
    <property type="match status" value="1"/>
</dbReference>
<dbReference type="RefSeq" id="WP_142614911.1">
    <property type="nucleotide sequence ID" value="NZ_VIJZ01000019.1"/>
</dbReference>
<comment type="caution">
    <text evidence="2">The sequence shown here is derived from an EMBL/GenBank/DDBJ whole genome shotgun (WGS) entry which is preliminary data.</text>
</comment>
<dbReference type="EMBL" id="VIJZ01000019">
    <property type="protein sequence ID" value="TQR92844.1"/>
    <property type="molecule type" value="Genomic_DNA"/>
</dbReference>
<dbReference type="InterPro" id="IPR005119">
    <property type="entry name" value="LysR_subst-bd"/>
</dbReference>
<name>A0ABY3B1T2_9BACL</name>
<sequence length="69" mass="7880">MTEFSGELIDKIKHFELDAAFVKAPANDPDIVKELLYEEELVLISNSDYNDIEKVLAKPFLMNTKGCFQ</sequence>
<reference evidence="2 3" key="1">
    <citation type="submission" date="2019-07" db="EMBL/GenBank/DDBJ databases">
        <title>Paenibacillus ottowii sp. nov. isolated from a fermentation system processing bovine manure.</title>
        <authorList>
            <person name="Velazquez L.F."/>
            <person name="Rajbanshi S."/>
            <person name="Guan S."/>
            <person name="Hinchee M."/>
            <person name="Welsh A."/>
        </authorList>
    </citation>
    <scope>NUCLEOTIDE SEQUENCE [LARGE SCALE GENOMIC DNA]</scope>
    <source>
        <strain evidence="2 3">MS2379</strain>
    </source>
</reference>
<evidence type="ECO:0000259" key="1">
    <source>
        <dbReference type="Pfam" id="PF03466"/>
    </source>
</evidence>
<dbReference type="Pfam" id="PF03466">
    <property type="entry name" value="LysR_substrate"/>
    <property type="match status" value="1"/>
</dbReference>